<comment type="caution">
    <text evidence="1">The sequence shown here is derived from an EMBL/GenBank/DDBJ whole genome shotgun (WGS) entry which is preliminary data.</text>
</comment>
<keyword evidence="2" id="KW-1185">Reference proteome</keyword>
<organism evidence="1 2">
    <name type="scientific">Trametes sanguinea</name>
    <dbReference type="NCBI Taxonomy" id="158606"/>
    <lineage>
        <taxon>Eukaryota</taxon>
        <taxon>Fungi</taxon>
        <taxon>Dikarya</taxon>
        <taxon>Basidiomycota</taxon>
        <taxon>Agaricomycotina</taxon>
        <taxon>Agaricomycetes</taxon>
        <taxon>Polyporales</taxon>
        <taxon>Polyporaceae</taxon>
        <taxon>Trametes</taxon>
    </lineage>
</organism>
<protein>
    <submittedName>
        <fullName evidence="1">Uncharacterized protein</fullName>
    </submittedName>
</protein>
<evidence type="ECO:0000313" key="1">
    <source>
        <dbReference type="EMBL" id="KAJ3003565.1"/>
    </source>
</evidence>
<dbReference type="EMBL" id="JANSHE010001266">
    <property type="protein sequence ID" value="KAJ3003565.1"/>
    <property type="molecule type" value="Genomic_DNA"/>
</dbReference>
<gene>
    <name evidence="1" type="ORF">NUW54_g5230</name>
</gene>
<name>A0ACC1PXJ1_9APHY</name>
<dbReference type="Proteomes" id="UP001144978">
    <property type="component" value="Unassembled WGS sequence"/>
</dbReference>
<accession>A0ACC1PXJ1</accession>
<proteinExistence type="predicted"/>
<sequence length="185" mass="20883">MQPRTAAEDIATCRSRAQSKVGRTWKPACIEAMSGPESGLGWAVPTHPAFTVNSAILFMLSLTDQRRNLGELREQRAPSRTTPFMVDIFTLGNMLRKEFLDKYTNLGILAPLVEKMTVKEPAKRPTAITALKRFEGIRERVSSLHAFWRPRARNDTLSLTAVLTAYTLVQSTVNSTRTWQIHPYH</sequence>
<evidence type="ECO:0000313" key="2">
    <source>
        <dbReference type="Proteomes" id="UP001144978"/>
    </source>
</evidence>
<reference evidence="1" key="1">
    <citation type="submission" date="2022-08" db="EMBL/GenBank/DDBJ databases">
        <title>Genome Sequence of Pycnoporus sanguineus.</title>
        <authorList>
            <person name="Buettner E."/>
        </authorList>
    </citation>
    <scope>NUCLEOTIDE SEQUENCE</scope>
    <source>
        <strain evidence="1">CG-C14</strain>
    </source>
</reference>